<organism evidence="5 6">
    <name type="scientific">Mytilus coruscus</name>
    <name type="common">Sea mussel</name>
    <dbReference type="NCBI Taxonomy" id="42192"/>
    <lineage>
        <taxon>Eukaryota</taxon>
        <taxon>Metazoa</taxon>
        <taxon>Spiralia</taxon>
        <taxon>Lophotrochozoa</taxon>
        <taxon>Mollusca</taxon>
        <taxon>Bivalvia</taxon>
        <taxon>Autobranchia</taxon>
        <taxon>Pteriomorphia</taxon>
        <taxon>Mytilida</taxon>
        <taxon>Mytiloidea</taxon>
        <taxon>Mytilidae</taxon>
        <taxon>Mytilinae</taxon>
        <taxon>Mytilus</taxon>
    </lineage>
</organism>
<keyword evidence="2" id="KW-0812">Transmembrane</keyword>
<evidence type="ECO:0000313" key="6">
    <source>
        <dbReference type="Proteomes" id="UP000507470"/>
    </source>
</evidence>
<dbReference type="Gene3D" id="3.10.100.10">
    <property type="entry name" value="Mannose-Binding Protein A, subunit A"/>
    <property type="match status" value="2"/>
</dbReference>
<keyword evidence="2" id="KW-0472">Membrane</keyword>
<sequence length="356" mass="39556">MMVKYNKLYLLIIVALLSISAYKAQIIPGRNPIDQQPEIFIIDDSGARETLFVDGTGFGTGSAFGLLPITFLTIALLMIPMAMMPMMSTVTSETTPCVPTNCPATYRLLTDQTASPNCYFDSGDSKQTWSDALKTCTSTPGAYLWRPNTEAEANAVKNTFGFANDIDIWTGANSPTHDGNYVFAVDNGAFSFTSVPFGERASSITNLDCVEIELTDSNNWNWDDDECNDEYRFICEFPRKVCTKTPGAYLWRPNDITEADAVRSTFGFGTDVDIWIGAHSPFHDGNFVYAVDNGALSLTNLPFGCLFDISEEDCVEIEVNSSNVWEWDDEGCNDNIRNICELPRTVQERTILNDYN</sequence>
<dbReference type="AlphaFoldDB" id="A0A6J8EQG3"/>
<dbReference type="PROSITE" id="PS50041">
    <property type="entry name" value="C_TYPE_LECTIN_2"/>
    <property type="match status" value="2"/>
</dbReference>
<evidence type="ECO:0000313" key="5">
    <source>
        <dbReference type="EMBL" id="CAC5422849.1"/>
    </source>
</evidence>
<dbReference type="EMBL" id="CACVKT020009701">
    <property type="protein sequence ID" value="CAC5422849.1"/>
    <property type="molecule type" value="Genomic_DNA"/>
</dbReference>
<gene>
    <name evidence="5" type="ORF">MCOR_54870</name>
</gene>
<proteinExistence type="predicted"/>
<evidence type="ECO:0000256" key="2">
    <source>
        <dbReference type="SAM" id="Phobius"/>
    </source>
</evidence>
<feature type="signal peptide" evidence="3">
    <location>
        <begin position="1"/>
        <end position="24"/>
    </location>
</feature>
<dbReference type="PROSITE" id="PS00615">
    <property type="entry name" value="C_TYPE_LECTIN_1"/>
    <property type="match status" value="1"/>
</dbReference>
<dbReference type="Proteomes" id="UP000507470">
    <property type="component" value="Unassembled WGS sequence"/>
</dbReference>
<dbReference type="OrthoDB" id="6116766at2759"/>
<keyword evidence="1" id="KW-1015">Disulfide bond</keyword>
<keyword evidence="2" id="KW-1133">Transmembrane helix</keyword>
<dbReference type="InterPro" id="IPR016187">
    <property type="entry name" value="CTDL_fold"/>
</dbReference>
<dbReference type="InterPro" id="IPR001304">
    <property type="entry name" value="C-type_lectin-like"/>
</dbReference>
<dbReference type="Pfam" id="PF00059">
    <property type="entry name" value="Lectin_C"/>
    <property type="match status" value="2"/>
</dbReference>
<name>A0A6J8EQG3_MYTCO</name>
<keyword evidence="6" id="KW-1185">Reference proteome</keyword>
<evidence type="ECO:0000259" key="4">
    <source>
        <dbReference type="PROSITE" id="PS50041"/>
    </source>
</evidence>
<accession>A0A6J8EQG3</accession>
<dbReference type="InterPro" id="IPR018378">
    <property type="entry name" value="C-type_lectin_CS"/>
</dbReference>
<dbReference type="InterPro" id="IPR050111">
    <property type="entry name" value="C-type_lectin/snaclec_domain"/>
</dbReference>
<dbReference type="InterPro" id="IPR016186">
    <property type="entry name" value="C-type_lectin-like/link_sf"/>
</dbReference>
<reference evidence="5 6" key="1">
    <citation type="submission" date="2020-06" db="EMBL/GenBank/DDBJ databases">
        <authorList>
            <person name="Li R."/>
            <person name="Bekaert M."/>
        </authorList>
    </citation>
    <scope>NUCLEOTIDE SEQUENCE [LARGE SCALE GENOMIC DNA]</scope>
    <source>
        <strain evidence="6">wild</strain>
    </source>
</reference>
<dbReference type="CDD" id="cd00037">
    <property type="entry name" value="CLECT"/>
    <property type="match status" value="2"/>
</dbReference>
<evidence type="ECO:0000256" key="1">
    <source>
        <dbReference type="ARBA" id="ARBA00023157"/>
    </source>
</evidence>
<evidence type="ECO:0000256" key="3">
    <source>
        <dbReference type="SAM" id="SignalP"/>
    </source>
</evidence>
<protein>
    <recommendedName>
        <fullName evidence="4">C-type lectin domain-containing protein</fullName>
    </recommendedName>
</protein>
<feature type="transmembrane region" description="Helical" evidence="2">
    <location>
        <begin position="58"/>
        <end position="79"/>
    </location>
</feature>
<dbReference type="SUPFAM" id="SSF56436">
    <property type="entry name" value="C-type lectin-like"/>
    <property type="match status" value="2"/>
</dbReference>
<dbReference type="PANTHER" id="PTHR22803">
    <property type="entry name" value="MANNOSE, PHOSPHOLIPASE, LECTIN RECEPTOR RELATED"/>
    <property type="match status" value="1"/>
</dbReference>
<feature type="domain" description="C-type lectin" evidence="4">
    <location>
        <begin position="114"/>
        <end position="236"/>
    </location>
</feature>
<feature type="chain" id="PRO_5026653602" description="C-type lectin domain-containing protein" evidence="3">
    <location>
        <begin position="25"/>
        <end position="356"/>
    </location>
</feature>
<keyword evidence="3" id="KW-0732">Signal</keyword>
<feature type="domain" description="C-type lectin" evidence="4">
    <location>
        <begin position="239"/>
        <end position="341"/>
    </location>
</feature>
<dbReference type="SMART" id="SM00034">
    <property type="entry name" value="CLECT"/>
    <property type="match status" value="1"/>
</dbReference>